<feature type="transmembrane region" description="Helical" evidence="6">
    <location>
        <begin position="180"/>
        <end position="201"/>
    </location>
</feature>
<accession>A0A916QZ08</accession>
<comment type="subcellular location">
    <subcellularLocation>
        <location evidence="1">Membrane</location>
        <topology evidence="1">Multi-pass membrane protein</topology>
    </subcellularLocation>
</comment>
<evidence type="ECO:0000313" key="9">
    <source>
        <dbReference type="Proteomes" id="UP000628017"/>
    </source>
</evidence>
<evidence type="ECO:0000256" key="4">
    <source>
        <dbReference type="ARBA" id="ARBA00022989"/>
    </source>
</evidence>
<feature type="domain" description="EamA" evidence="7">
    <location>
        <begin position="153"/>
        <end position="285"/>
    </location>
</feature>
<keyword evidence="5 6" id="KW-0472">Membrane</keyword>
<name>A0A916QZ08_9RHOB</name>
<dbReference type="SUPFAM" id="SSF103481">
    <property type="entry name" value="Multidrug resistance efflux transporter EmrE"/>
    <property type="match status" value="2"/>
</dbReference>
<evidence type="ECO:0000256" key="1">
    <source>
        <dbReference type="ARBA" id="ARBA00004141"/>
    </source>
</evidence>
<dbReference type="Pfam" id="PF00892">
    <property type="entry name" value="EamA"/>
    <property type="match status" value="2"/>
</dbReference>
<dbReference type="AlphaFoldDB" id="A0A916QZ08"/>
<evidence type="ECO:0000256" key="3">
    <source>
        <dbReference type="ARBA" id="ARBA00022692"/>
    </source>
</evidence>
<dbReference type="RefSeq" id="WP_188674880.1">
    <property type="nucleotide sequence ID" value="NZ_BMKA01000003.1"/>
</dbReference>
<dbReference type="InterPro" id="IPR037185">
    <property type="entry name" value="EmrE-like"/>
</dbReference>
<feature type="transmembrane region" description="Helical" evidence="6">
    <location>
        <begin position="67"/>
        <end position="91"/>
    </location>
</feature>
<keyword evidence="9" id="KW-1185">Reference proteome</keyword>
<dbReference type="Proteomes" id="UP000628017">
    <property type="component" value="Unassembled WGS sequence"/>
</dbReference>
<dbReference type="InterPro" id="IPR050638">
    <property type="entry name" value="AA-Vitamin_Transporters"/>
</dbReference>
<keyword evidence="3 6" id="KW-0812">Transmembrane</keyword>
<dbReference type="PANTHER" id="PTHR32322:SF2">
    <property type="entry name" value="EAMA DOMAIN-CONTAINING PROTEIN"/>
    <property type="match status" value="1"/>
</dbReference>
<dbReference type="InterPro" id="IPR000620">
    <property type="entry name" value="EamA_dom"/>
</dbReference>
<dbReference type="Gene3D" id="1.10.3730.20">
    <property type="match status" value="1"/>
</dbReference>
<comment type="caution">
    <text evidence="8">The sequence shown here is derived from an EMBL/GenBank/DDBJ whole genome shotgun (WGS) entry which is preliminary data.</text>
</comment>
<feature type="transmembrane region" description="Helical" evidence="6">
    <location>
        <begin position="123"/>
        <end position="145"/>
    </location>
</feature>
<dbReference type="GO" id="GO:0016020">
    <property type="term" value="C:membrane"/>
    <property type="evidence" value="ECO:0007669"/>
    <property type="project" value="UniProtKB-SubCell"/>
</dbReference>
<feature type="transmembrane region" description="Helical" evidence="6">
    <location>
        <begin position="38"/>
        <end position="55"/>
    </location>
</feature>
<keyword evidence="4 6" id="KW-1133">Transmembrane helix</keyword>
<feature type="transmembrane region" description="Helical" evidence="6">
    <location>
        <begin position="213"/>
        <end position="235"/>
    </location>
</feature>
<proteinExistence type="inferred from homology"/>
<reference evidence="8" key="1">
    <citation type="journal article" date="2014" name="Int. J. Syst. Evol. Microbiol.">
        <title>Complete genome sequence of Corynebacterium casei LMG S-19264T (=DSM 44701T), isolated from a smear-ripened cheese.</title>
        <authorList>
            <consortium name="US DOE Joint Genome Institute (JGI-PGF)"/>
            <person name="Walter F."/>
            <person name="Albersmeier A."/>
            <person name="Kalinowski J."/>
            <person name="Ruckert C."/>
        </authorList>
    </citation>
    <scope>NUCLEOTIDE SEQUENCE</scope>
    <source>
        <strain evidence="8">CGMCC 1.15880</strain>
    </source>
</reference>
<feature type="transmembrane region" description="Helical" evidence="6">
    <location>
        <begin position="242"/>
        <end position="262"/>
    </location>
</feature>
<feature type="transmembrane region" description="Helical" evidence="6">
    <location>
        <begin position="268"/>
        <end position="288"/>
    </location>
</feature>
<reference evidence="8" key="2">
    <citation type="submission" date="2020-09" db="EMBL/GenBank/DDBJ databases">
        <authorList>
            <person name="Sun Q."/>
            <person name="Zhou Y."/>
        </authorList>
    </citation>
    <scope>NUCLEOTIDE SEQUENCE</scope>
    <source>
        <strain evidence="8">CGMCC 1.15880</strain>
    </source>
</reference>
<feature type="transmembrane region" description="Helical" evidence="6">
    <location>
        <begin position="151"/>
        <end position="168"/>
    </location>
</feature>
<feature type="domain" description="EamA" evidence="7">
    <location>
        <begin position="12"/>
        <end position="138"/>
    </location>
</feature>
<evidence type="ECO:0000256" key="5">
    <source>
        <dbReference type="ARBA" id="ARBA00023136"/>
    </source>
</evidence>
<gene>
    <name evidence="8" type="ORF">GCM10011498_21830</name>
</gene>
<sequence length="299" mass="31407">MRRSILSWGALAVTIFVWGSYLVSTRAAMTQQLSPVDMGVLRSVPAALLILPFIIKRGLKPKTANWLDILIIGGGGGTLFTVLLASGYQYAPTVDGGLFTPSMLPVFVAALSLIFLGRAYAKLQYVGIALIVLGALAVGGFEAILNTASGSWRGHLLFLTGSCCWAAYTVRFNISALDPIAGAIVILGWSSIAFLTAVAFFGTGLHLVPTPILAIQVFQGIMAGFVANFTFLYAIRTLGPTIPAAAAALVPVIAALGGWVFLDEPISAFKWLGILVVAAGVALASGVIETRRRRKPAVS</sequence>
<feature type="transmembrane region" description="Helical" evidence="6">
    <location>
        <begin position="97"/>
        <end position="116"/>
    </location>
</feature>
<evidence type="ECO:0000313" key="8">
    <source>
        <dbReference type="EMBL" id="GGA20787.1"/>
    </source>
</evidence>
<dbReference type="EMBL" id="BMKA01000003">
    <property type="protein sequence ID" value="GGA20787.1"/>
    <property type="molecule type" value="Genomic_DNA"/>
</dbReference>
<evidence type="ECO:0000259" key="7">
    <source>
        <dbReference type="Pfam" id="PF00892"/>
    </source>
</evidence>
<comment type="similarity">
    <text evidence="2">Belongs to the EamA transporter family.</text>
</comment>
<organism evidence="8 9">
    <name type="scientific">Neptunicoccus cionae</name>
    <dbReference type="NCBI Taxonomy" id="2035344"/>
    <lineage>
        <taxon>Bacteria</taxon>
        <taxon>Pseudomonadati</taxon>
        <taxon>Pseudomonadota</taxon>
        <taxon>Alphaproteobacteria</taxon>
        <taxon>Rhodobacterales</taxon>
        <taxon>Paracoccaceae</taxon>
        <taxon>Neptunicoccus</taxon>
    </lineage>
</organism>
<evidence type="ECO:0000256" key="6">
    <source>
        <dbReference type="SAM" id="Phobius"/>
    </source>
</evidence>
<evidence type="ECO:0000256" key="2">
    <source>
        <dbReference type="ARBA" id="ARBA00007362"/>
    </source>
</evidence>
<protein>
    <recommendedName>
        <fullName evidence="7">EamA domain-containing protein</fullName>
    </recommendedName>
</protein>
<dbReference type="PANTHER" id="PTHR32322">
    <property type="entry name" value="INNER MEMBRANE TRANSPORTER"/>
    <property type="match status" value="1"/>
</dbReference>